<feature type="transmembrane region" description="Helical" evidence="7">
    <location>
        <begin position="12"/>
        <end position="37"/>
    </location>
</feature>
<sequence>RWSSRRRRSLTGGGFAVPWILGVVTLTLLPMLASAALSLTRWDGLKWADIEWVALDNYADLLRFEPDTTPSGRDPWYFESLPGRPNDPRFYQALYNTTVYSFVAVPLGLAAALLLALLLDVRLRGIAVFRTLYYLPHVLAGVATVMVWSWLFNPRFGWVNAAIRAVYGALDPILVALGLEGTAAWPVPDWLYSPAACKPALVIMHVWTAGGAMLIFLAALQSVPASLYEAAAIDGAGRWKRFSRVTLPQITPAVYLNLILGMVYSLQAFSQPYLLQNR</sequence>
<keyword evidence="3" id="KW-1003">Cell membrane</keyword>
<evidence type="ECO:0000313" key="9">
    <source>
        <dbReference type="EMBL" id="GAF98289.1"/>
    </source>
</evidence>
<reference evidence="9" key="1">
    <citation type="journal article" date="2014" name="Front. Microbiol.">
        <title>High frequency of phylogenetically diverse reductive dehalogenase-homologous genes in deep subseafloor sedimentary metagenomes.</title>
        <authorList>
            <person name="Kawai M."/>
            <person name="Futagami T."/>
            <person name="Toyoda A."/>
            <person name="Takaki Y."/>
            <person name="Nishi S."/>
            <person name="Hori S."/>
            <person name="Arai W."/>
            <person name="Tsubouchi T."/>
            <person name="Morono Y."/>
            <person name="Uchiyama I."/>
            <person name="Ito T."/>
            <person name="Fujiyama A."/>
            <person name="Inagaki F."/>
            <person name="Takami H."/>
        </authorList>
    </citation>
    <scope>NUCLEOTIDE SEQUENCE</scope>
    <source>
        <strain evidence="9">Expedition CK06-06</strain>
    </source>
</reference>
<protein>
    <recommendedName>
        <fullName evidence="8">ABC transmembrane type-1 domain-containing protein</fullName>
    </recommendedName>
</protein>
<organism evidence="9">
    <name type="scientific">marine sediment metagenome</name>
    <dbReference type="NCBI Taxonomy" id="412755"/>
    <lineage>
        <taxon>unclassified sequences</taxon>
        <taxon>metagenomes</taxon>
        <taxon>ecological metagenomes</taxon>
    </lineage>
</organism>
<dbReference type="PROSITE" id="PS50928">
    <property type="entry name" value="ABC_TM1"/>
    <property type="match status" value="1"/>
</dbReference>
<accession>X0TYC0</accession>
<dbReference type="EMBL" id="BARS01017494">
    <property type="protein sequence ID" value="GAF98289.1"/>
    <property type="molecule type" value="Genomic_DNA"/>
</dbReference>
<feature type="transmembrane region" description="Helical" evidence="7">
    <location>
        <begin position="99"/>
        <end position="119"/>
    </location>
</feature>
<feature type="non-terminal residue" evidence="9">
    <location>
        <position position="1"/>
    </location>
</feature>
<keyword evidence="2" id="KW-0813">Transport</keyword>
<dbReference type="GO" id="GO:0055085">
    <property type="term" value="P:transmembrane transport"/>
    <property type="evidence" value="ECO:0007669"/>
    <property type="project" value="InterPro"/>
</dbReference>
<feature type="transmembrane region" description="Helical" evidence="7">
    <location>
        <begin position="157"/>
        <end position="179"/>
    </location>
</feature>
<proteinExistence type="predicted"/>
<dbReference type="InterPro" id="IPR000515">
    <property type="entry name" value="MetI-like"/>
</dbReference>
<evidence type="ECO:0000256" key="6">
    <source>
        <dbReference type="ARBA" id="ARBA00023136"/>
    </source>
</evidence>
<evidence type="ECO:0000256" key="2">
    <source>
        <dbReference type="ARBA" id="ARBA00022448"/>
    </source>
</evidence>
<evidence type="ECO:0000256" key="7">
    <source>
        <dbReference type="SAM" id="Phobius"/>
    </source>
</evidence>
<dbReference type="InterPro" id="IPR051393">
    <property type="entry name" value="ABC_transporter_permease"/>
</dbReference>
<dbReference type="Pfam" id="PF00528">
    <property type="entry name" value="BPD_transp_1"/>
    <property type="match status" value="1"/>
</dbReference>
<feature type="transmembrane region" description="Helical" evidence="7">
    <location>
        <begin position="200"/>
        <end position="220"/>
    </location>
</feature>
<comment type="caution">
    <text evidence="9">The sequence shown here is derived from an EMBL/GenBank/DDBJ whole genome shotgun (WGS) entry which is preliminary data.</text>
</comment>
<dbReference type="PANTHER" id="PTHR30193:SF1">
    <property type="entry name" value="ABC TRANSPORTER PERMEASE PROTEIN YESP-RELATED"/>
    <property type="match status" value="1"/>
</dbReference>
<evidence type="ECO:0000256" key="3">
    <source>
        <dbReference type="ARBA" id="ARBA00022475"/>
    </source>
</evidence>
<feature type="transmembrane region" description="Helical" evidence="7">
    <location>
        <begin position="254"/>
        <end position="275"/>
    </location>
</feature>
<dbReference type="AlphaFoldDB" id="X0TYC0"/>
<evidence type="ECO:0000259" key="8">
    <source>
        <dbReference type="PROSITE" id="PS50928"/>
    </source>
</evidence>
<dbReference type="CDD" id="cd06261">
    <property type="entry name" value="TM_PBP2"/>
    <property type="match status" value="1"/>
</dbReference>
<dbReference type="PANTHER" id="PTHR30193">
    <property type="entry name" value="ABC TRANSPORTER PERMEASE PROTEIN"/>
    <property type="match status" value="1"/>
</dbReference>
<dbReference type="GO" id="GO:0005886">
    <property type="term" value="C:plasma membrane"/>
    <property type="evidence" value="ECO:0007669"/>
    <property type="project" value="UniProtKB-SubCell"/>
</dbReference>
<keyword evidence="6 7" id="KW-0472">Membrane</keyword>
<gene>
    <name evidence="9" type="ORF">S01H1_28610</name>
</gene>
<feature type="non-terminal residue" evidence="9">
    <location>
        <position position="278"/>
    </location>
</feature>
<keyword evidence="5 7" id="KW-1133">Transmembrane helix</keyword>
<dbReference type="InterPro" id="IPR035906">
    <property type="entry name" value="MetI-like_sf"/>
</dbReference>
<keyword evidence="4 7" id="KW-0812">Transmembrane</keyword>
<evidence type="ECO:0000256" key="1">
    <source>
        <dbReference type="ARBA" id="ARBA00004651"/>
    </source>
</evidence>
<evidence type="ECO:0000256" key="4">
    <source>
        <dbReference type="ARBA" id="ARBA00022692"/>
    </source>
</evidence>
<dbReference type="Gene3D" id="1.10.3720.10">
    <property type="entry name" value="MetI-like"/>
    <property type="match status" value="1"/>
</dbReference>
<feature type="domain" description="ABC transmembrane type-1" evidence="8">
    <location>
        <begin position="94"/>
        <end position="278"/>
    </location>
</feature>
<comment type="subcellular location">
    <subcellularLocation>
        <location evidence="1">Cell membrane</location>
        <topology evidence="1">Multi-pass membrane protein</topology>
    </subcellularLocation>
</comment>
<evidence type="ECO:0000256" key="5">
    <source>
        <dbReference type="ARBA" id="ARBA00022989"/>
    </source>
</evidence>
<feature type="transmembrane region" description="Helical" evidence="7">
    <location>
        <begin position="131"/>
        <end position="151"/>
    </location>
</feature>
<name>X0TYC0_9ZZZZ</name>
<dbReference type="SUPFAM" id="SSF161098">
    <property type="entry name" value="MetI-like"/>
    <property type="match status" value="1"/>
</dbReference>